<dbReference type="RefSeq" id="WP_132321760.1">
    <property type="nucleotide sequence ID" value="NZ_FWZT01000016.1"/>
</dbReference>
<protein>
    <submittedName>
        <fullName evidence="4">tRNA1Val (Adenine37-N6)-methyltransferase</fullName>
    </submittedName>
</protein>
<dbReference type="InterPro" id="IPR002052">
    <property type="entry name" value="DNA_methylase_N6_adenine_CS"/>
</dbReference>
<sequence>MAFRFQQFTVEQNRCGMRVCTDSNIFGAWIAPKLGARTALDIGTGTGLLSLMVCQRYSKLYIDGLEIDEEAASQAHVNSVSSPWGDRFRVNHGDINQWNDIPTLKQSYDVIFCNPPFFDRSLLSLDEKRRLARHEQSLTLYDLMEILDKRLECDGEGFLLLPATREDDLILASAGKNLFLNQLVKLRSRSNKEPHRIMVRLSREEGRFLKSCETILDENSDYTSWVQSLLQNYLLRYQKHV</sequence>
<dbReference type="Gene3D" id="3.40.50.150">
    <property type="entry name" value="Vaccinia Virus protein VP39"/>
    <property type="match status" value="1"/>
</dbReference>
<dbReference type="Proteomes" id="UP000192907">
    <property type="component" value="Unassembled WGS sequence"/>
</dbReference>
<dbReference type="EMBL" id="FWZT01000016">
    <property type="protein sequence ID" value="SMF52741.1"/>
    <property type="molecule type" value="Genomic_DNA"/>
</dbReference>
<dbReference type="GO" id="GO:0000179">
    <property type="term" value="F:rRNA (adenine-N6,N6-)-dimethyltransferase activity"/>
    <property type="evidence" value="ECO:0007669"/>
    <property type="project" value="InterPro"/>
</dbReference>
<dbReference type="InterPro" id="IPR007848">
    <property type="entry name" value="Small_mtfrase_dom"/>
</dbReference>
<gene>
    <name evidence="4" type="ORF">SAMN06296036_11679</name>
</gene>
<evidence type="ECO:0000313" key="5">
    <source>
        <dbReference type="Proteomes" id="UP000192907"/>
    </source>
</evidence>
<keyword evidence="1 4" id="KW-0489">Methyltransferase</keyword>
<reference evidence="5" key="1">
    <citation type="submission" date="2017-04" db="EMBL/GenBank/DDBJ databases">
        <authorList>
            <person name="Varghese N."/>
            <person name="Submissions S."/>
        </authorList>
    </citation>
    <scope>NUCLEOTIDE SEQUENCE [LARGE SCALE GENOMIC DNA]</scope>
    <source>
        <strain evidence="5">RKEM611</strain>
    </source>
</reference>
<dbReference type="OrthoDB" id="5383291at2"/>
<name>A0A1Y6C9H6_9BACT</name>
<dbReference type="SUPFAM" id="SSF53335">
    <property type="entry name" value="S-adenosyl-L-methionine-dependent methyltransferases"/>
    <property type="match status" value="1"/>
</dbReference>
<evidence type="ECO:0000256" key="1">
    <source>
        <dbReference type="ARBA" id="ARBA00022603"/>
    </source>
</evidence>
<dbReference type="Pfam" id="PF05175">
    <property type="entry name" value="MTS"/>
    <property type="match status" value="1"/>
</dbReference>
<feature type="domain" description="Methyltransferase small" evidence="3">
    <location>
        <begin position="36"/>
        <end position="121"/>
    </location>
</feature>
<dbReference type="InterPro" id="IPR020596">
    <property type="entry name" value="rRNA_Ade_Mease_Trfase_CS"/>
</dbReference>
<evidence type="ECO:0000259" key="3">
    <source>
        <dbReference type="Pfam" id="PF05175"/>
    </source>
</evidence>
<organism evidence="4 5">
    <name type="scientific">Pseudobacteriovorax antillogorgiicola</name>
    <dbReference type="NCBI Taxonomy" id="1513793"/>
    <lineage>
        <taxon>Bacteria</taxon>
        <taxon>Pseudomonadati</taxon>
        <taxon>Bdellovibrionota</taxon>
        <taxon>Oligoflexia</taxon>
        <taxon>Oligoflexales</taxon>
        <taxon>Pseudobacteriovoracaceae</taxon>
        <taxon>Pseudobacteriovorax</taxon>
    </lineage>
</organism>
<dbReference type="AlphaFoldDB" id="A0A1Y6C9H6"/>
<dbReference type="InterPro" id="IPR050210">
    <property type="entry name" value="tRNA_Adenine-N(6)_MTase"/>
</dbReference>
<dbReference type="PANTHER" id="PTHR47739:SF1">
    <property type="entry name" value="TRNA1(VAL) (ADENINE(37)-N6)-METHYLTRANSFERASE"/>
    <property type="match status" value="1"/>
</dbReference>
<dbReference type="STRING" id="1513793.SAMN06296036_11679"/>
<evidence type="ECO:0000256" key="2">
    <source>
        <dbReference type="ARBA" id="ARBA00022691"/>
    </source>
</evidence>
<dbReference type="PANTHER" id="PTHR47739">
    <property type="entry name" value="TRNA1(VAL) (ADENINE(37)-N6)-METHYLTRANSFERASE"/>
    <property type="match status" value="1"/>
</dbReference>
<keyword evidence="2" id="KW-0949">S-adenosyl-L-methionine</keyword>
<evidence type="ECO:0000313" key="4">
    <source>
        <dbReference type="EMBL" id="SMF52741.1"/>
    </source>
</evidence>
<keyword evidence="5" id="KW-1185">Reference proteome</keyword>
<dbReference type="GO" id="GO:0003676">
    <property type="term" value="F:nucleic acid binding"/>
    <property type="evidence" value="ECO:0007669"/>
    <property type="project" value="InterPro"/>
</dbReference>
<dbReference type="PROSITE" id="PS00092">
    <property type="entry name" value="N6_MTASE"/>
    <property type="match status" value="1"/>
</dbReference>
<proteinExistence type="predicted"/>
<dbReference type="InterPro" id="IPR029063">
    <property type="entry name" value="SAM-dependent_MTases_sf"/>
</dbReference>
<accession>A0A1Y6C9H6</accession>
<dbReference type="PROSITE" id="PS01131">
    <property type="entry name" value="RRNA_A_DIMETH"/>
    <property type="match status" value="1"/>
</dbReference>
<keyword evidence="4" id="KW-0808">Transferase</keyword>
<dbReference type="CDD" id="cd02440">
    <property type="entry name" value="AdoMet_MTases"/>
    <property type="match status" value="1"/>
</dbReference>